<dbReference type="Proteomes" id="UP000051634">
    <property type="component" value="Unassembled WGS sequence"/>
</dbReference>
<dbReference type="InterPro" id="IPR039420">
    <property type="entry name" value="WalR-like"/>
</dbReference>
<name>A0A0T5YZD7_9GAMM</name>
<dbReference type="SUPFAM" id="SSF46894">
    <property type="entry name" value="C-terminal effector domain of the bipartite response regulators"/>
    <property type="match status" value="1"/>
</dbReference>
<evidence type="ECO:0000256" key="6">
    <source>
        <dbReference type="PROSITE-ProRule" id="PRU00169"/>
    </source>
</evidence>
<dbReference type="PANTHER" id="PTHR43214">
    <property type="entry name" value="TWO-COMPONENT RESPONSE REGULATOR"/>
    <property type="match status" value="1"/>
</dbReference>
<dbReference type="InterPro" id="IPR001789">
    <property type="entry name" value="Sig_transdc_resp-reg_receiver"/>
</dbReference>
<dbReference type="SMART" id="SM00448">
    <property type="entry name" value="REC"/>
    <property type="match status" value="1"/>
</dbReference>
<dbReference type="PATRIC" id="fig|54398.3.peg.2234"/>
<evidence type="ECO:0000259" key="8">
    <source>
        <dbReference type="PROSITE" id="PS50110"/>
    </source>
</evidence>
<dbReference type="PRINTS" id="PR00038">
    <property type="entry name" value="HTHLUXR"/>
</dbReference>
<organism evidence="9 10">
    <name type="scientific">endosymbiont of Ridgeia piscesae</name>
    <dbReference type="NCBI Taxonomy" id="54398"/>
    <lineage>
        <taxon>Bacteria</taxon>
        <taxon>Pseudomonadati</taxon>
        <taxon>Pseudomonadota</taxon>
        <taxon>Gammaproteobacteria</taxon>
        <taxon>sulfur-oxidizing symbionts</taxon>
    </lineage>
</organism>
<evidence type="ECO:0000256" key="2">
    <source>
        <dbReference type="ARBA" id="ARBA00023012"/>
    </source>
</evidence>
<keyword evidence="2" id="KW-0902">Two-component regulatory system</keyword>
<dbReference type="InterPro" id="IPR016032">
    <property type="entry name" value="Sig_transdc_resp-reg_C-effctor"/>
</dbReference>
<keyword evidence="3" id="KW-0805">Transcription regulation</keyword>
<dbReference type="SUPFAM" id="SSF52172">
    <property type="entry name" value="CheY-like"/>
    <property type="match status" value="1"/>
</dbReference>
<keyword evidence="5" id="KW-0804">Transcription</keyword>
<evidence type="ECO:0000256" key="1">
    <source>
        <dbReference type="ARBA" id="ARBA00022553"/>
    </source>
</evidence>
<evidence type="ECO:0000256" key="5">
    <source>
        <dbReference type="ARBA" id="ARBA00023163"/>
    </source>
</evidence>
<keyword evidence="10" id="KW-1185">Reference proteome</keyword>
<dbReference type="InterPro" id="IPR000792">
    <property type="entry name" value="Tscrpt_reg_LuxR_C"/>
</dbReference>
<dbReference type="PROSITE" id="PS50110">
    <property type="entry name" value="RESPONSE_REGULATORY"/>
    <property type="match status" value="1"/>
</dbReference>
<dbReference type="SMART" id="SM00421">
    <property type="entry name" value="HTH_LUXR"/>
    <property type="match status" value="1"/>
</dbReference>
<dbReference type="Pfam" id="PF00072">
    <property type="entry name" value="Response_reg"/>
    <property type="match status" value="1"/>
</dbReference>
<evidence type="ECO:0000256" key="3">
    <source>
        <dbReference type="ARBA" id="ARBA00023015"/>
    </source>
</evidence>
<comment type="caution">
    <text evidence="9">The sequence shown here is derived from an EMBL/GenBank/DDBJ whole genome shotgun (WGS) entry which is preliminary data.</text>
</comment>
<dbReference type="InterPro" id="IPR058245">
    <property type="entry name" value="NreC/VraR/RcsB-like_REC"/>
</dbReference>
<dbReference type="GO" id="GO:0000160">
    <property type="term" value="P:phosphorelay signal transduction system"/>
    <property type="evidence" value="ECO:0007669"/>
    <property type="project" value="UniProtKB-KW"/>
</dbReference>
<dbReference type="Pfam" id="PF00196">
    <property type="entry name" value="GerE"/>
    <property type="match status" value="1"/>
</dbReference>
<dbReference type="PANTHER" id="PTHR43214:SF3">
    <property type="entry name" value="RESPONSE REGULATOR UVRY"/>
    <property type="match status" value="1"/>
</dbReference>
<dbReference type="AlphaFoldDB" id="A0A0T5YZD7"/>
<dbReference type="EMBL" id="LDXT01000077">
    <property type="protein sequence ID" value="KRT55541.1"/>
    <property type="molecule type" value="Genomic_DNA"/>
</dbReference>
<dbReference type="GO" id="GO:0003677">
    <property type="term" value="F:DNA binding"/>
    <property type="evidence" value="ECO:0007669"/>
    <property type="project" value="UniProtKB-KW"/>
</dbReference>
<proteinExistence type="predicted"/>
<evidence type="ECO:0000313" key="9">
    <source>
        <dbReference type="EMBL" id="KRT55541.1"/>
    </source>
</evidence>
<dbReference type="Gene3D" id="3.40.50.2300">
    <property type="match status" value="1"/>
</dbReference>
<reference evidence="9 10" key="1">
    <citation type="submission" date="2015-11" db="EMBL/GenBank/DDBJ databases">
        <title>The genome of Candidatus Endoriftia persephone in Ridgeia piscesae and population structure of the North Eastern Pacific vestimentiferan symbionts.</title>
        <authorList>
            <person name="Perez M."/>
            <person name="Juniper K.S."/>
        </authorList>
    </citation>
    <scope>NUCLEOTIDE SEQUENCE [LARGE SCALE GENOMIC DNA]</scope>
    <source>
        <strain evidence="9">Ind11</strain>
    </source>
</reference>
<dbReference type="CDD" id="cd17535">
    <property type="entry name" value="REC_NarL-like"/>
    <property type="match status" value="1"/>
</dbReference>
<dbReference type="PROSITE" id="PS00622">
    <property type="entry name" value="HTH_LUXR_1"/>
    <property type="match status" value="1"/>
</dbReference>
<sequence>MIRVLLVDDHELVRTGVKSILTQVPDISVVGEAGSGETAIQMVQQDRPDVVLMDVNMPGIGGIEATRRLLRIAPDLKVVALTMLDNEPFPARLNEVGAMGYLTKGCPADEMIQAIRSVFRGQPFVSSDVARKHILTDWKRHSATPFQGLSSRETQVMLMILEGQRNQEISDGLSLSPKTVSTYRQRIYEKLDVRNDVELTRLAYRHGILSDKVDSV</sequence>
<protein>
    <submittedName>
        <fullName evidence="9">Two component transcriptional regulator, LuxR family</fullName>
    </submittedName>
</protein>
<gene>
    <name evidence="9" type="ORF">Ga0074115_12017</name>
</gene>
<dbReference type="GO" id="GO:0006355">
    <property type="term" value="P:regulation of DNA-templated transcription"/>
    <property type="evidence" value="ECO:0007669"/>
    <property type="project" value="InterPro"/>
</dbReference>
<accession>A0A0T5YZD7</accession>
<evidence type="ECO:0000313" key="10">
    <source>
        <dbReference type="Proteomes" id="UP000051634"/>
    </source>
</evidence>
<evidence type="ECO:0000259" key="7">
    <source>
        <dbReference type="PROSITE" id="PS50043"/>
    </source>
</evidence>
<dbReference type="OrthoDB" id="9796655at2"/>
<evidence type="ECO:0000256" key="4">
    <source>
        <dbReference type="ARBA" id="ARBA00023125"/>
    </source>
</evidence>
<dbReference type="RefSeq" id="WP_060528509.1">
    <property type="nucleotide sequence ID" value="NZ_KQ557135.1"/>
</dbReference>
<keyword evidence="1 6" id="KW-0597">Phosphoprotein</keyword>
<dbReference type="InterPro" id="IPR011006">
    <property type="entry name" value="CheY-like_superfamily"/>
</dbReference>
<dbReference type="PROSITE" id="PS50043">
    <property type="entry name" value="HTH_LUXR_2"/>
    <property type="match status" value="1"/>
</dbReference>
<feature type="modified residue" description="4-aspartylphosphate" evidence="6">
    <location>
        <position position="54"/>
    </location>
</feature>
<dbReference type="CDD" id="cd06170">
    <property type="entry name" value="LuxR_C_like"/>
    <property type="match status" value="1"/>
</dbReference>
<feature type="domain" description="HTH luxR-type" evidence="7">
    <location>
        <begin position="142"/>
        <end position="207"/>
    </location>
</feature>
<keyword evidence="4" id="KW-0238">DNA-binding</keyword>
<feature type="domain" description="Response regulatory" evidence="8">
    <location>
        <begin position="3"/>
        <end position="119"/>
    </location>
</feature>